<comment type="subunit">
    <text evidence="3">Heptamer of 7 subunits arranged in a ring. Interacts with the chaperonin GroEL.</text>
</comment>
<dbReference type="PROSITE" id="PS00681">
    <property type="entry name" value="CHAPERONINS_CPN10"/>
    <property type="match status" value="1"/>
</dbReference>
<dbReference type="SMART" id="SM00883">
    <property type="entry name" value="Cpn10"/>
    <property type="match status" value="1"/>
</dbReference>
<dbReference type="NCBIfam" id="NF001534">
    <property type="entry name" value="PRK00364.2-5"/>
    <property type="match status" value="1"/>
</dbReference>
<dbReference type="NCBIfam" id="NF001533">
    <property type="entry name" value="PRK00364.2-4"/>
    <property type="match status" value="1"/>
</dbReference>
<dbReference type="FunFam" id="2.30.33.40:FF:000001">
    <property type="entry name" value="10 kDa chaperonin"/>
    <property type="match status" value="1"/>
</dbReference>
<dbReference type="InterPro" id="IPR011032">
    <property type="entry name" value="GroES-like_sf"/>
</dbReference>
<dbReference type="InterPro" id="IPR037124">
    <property type="entry name" value="Chaperonin_GroES_sf"/>
</dbReference>
<dbReference type="Gene3D" id="2.30.33.40">
    <property type="entry name" value="GroES chaperonin"/>
    <property type="match status" value="1"/>
</dbReference>
<dbReference type="GO" id="GO:0005524">
    <property type="term" value="F:ATP binding"/>
    <property type="evidence" value="ECO:0007669"/>
    <property type="project" value="InterPro"/>
</dbReference>
<evidence type="ECO:0000256" key="2">
    <source>
        <dbReference type="ARBA" id="ARBA00023186"/>
    </source>
</evidence>
<comment type="similarity">
    <text evidence="1 3 4">Belongs to the GroES chaperonin family.</text>
</comment>
<dbReference type="AlphaFoldDB" id="A0A517SDA4"/>
<comment type="function">
    <text evidence="3 4">Together with the chaperonin GroEL, plays an essential role in assisting protein folding. The GroEL-GroES system forms a nano-cage that allows encapsulation of the non-native substrate proteins and provides a physical environment optimized to promote and accelerate protein folding. GroES binds to the apical surface of the GroEL ring, thereby capping the opening of the GroEL channel.</text>
</comment>
<dbReference type="NCBIfam" id="NF001531">
    <property type="entry name" value="PRK00364.2-2"/>
    <property type="match status" value="1"/>
</dbReference>
<dbReference type="EMBL" id="CP036271">
    <property type="protein sequence ID" value="QDT54108.1"/>
    <property type="molecule type" value="Genomic_DNA"/>
</dbReference>
<dbReference type="GO" id="GO:0051082">
    <property type="term" value="F:unfolded protein binding"/>
    <property type="evidence" value="ECO:0007669"/>
    <property type="project" value="TreeGrafter"/>
</dbReference>
<keyword evidence="2 3" id="KW-0143">Chaperone</keyword>
<dbReference type="PANTHER" id="PTHR10772">
    <property type="entry name" value="10 KDA HEAT SHOCK PROTEIN"/>
    <property type="match status" value="1"/>
</dbReference>
<keyword evidence="6" id="KW-1185">Reference proteome</keyword>
<reference evidence="5 6" key="1">
    <citation type="submission" date="2019-02" db="EMBL/GenBank/DDBJ databases">
        <title>Deep-cultivation of Planctomycetes and their phenomic and genomic characterization uncovers novel biology.</title>
        <authorList>
            <person name="Wiegand S."/>
            <person name="Jogler M."/>
            <person name="Boedeker C."/>
            <person name="Pinto D."/>
            <person name="Vollmers J."/>
            <person name="Rivas-Marin E."/>
            <person name="Kohn T."/>
            <person name="Peeters S.H."/>
            <person name="Heuer A."/>
            <person name="Rast P."/>
            <person name="Oberbeckmann S."/>
            <person name="Bunk B."/>
            <person name="Jeske O."/>
            <person name="Meyerdierks A."/>
            <person name="Storesund J.E."/>
            <person name="Kallscheuer N."/>
            <person name="Luecker S."/>
            <person name="Lage O.M."/>
            <person name="Pohl T."/>
            <person name="Merkel B.J."/>
            <person name="Hornburger P."/>
            <person name="Mueller R.-W."/>
            <person name="Bruemmer F."/>
            <person name="Labrenz M."/>
            <person name="Spormann A.M."/>
            <person name="Op den Camp H."/>
            <person name="Overmann J."/>
            <person name="Amann R."/>
            <person name="Jetten M.S.M."/>
            <person name="Mascher T."/>
            <person name="Medema M.H."/>
            <person name="Devos D.P."/>
            <person name="Kaster A.-K."/>
            <person name="Ovreas L."/>
            <person name="Rohde M."/>
            <person name="Galperin M.Y."/>
            <person name="Jogler C."/>
        </authorList>
    </citation>
    <scope>NUCLEOTIDE SEQUENCE [LARGE SCALE GENOMIC DNA]</scope>
    <source>
        <strain evidence="5 6">Pan44</strain>
    </source>
</reference>
<proteinExistence type="inferred from homology"/>
<dbReference type="GO" id="GO:0051087">
    <property type="term" value="F:protein-folding chaperone binding"/>
    <property type="evidence" value="ECO:0007669"/>
    <property type="project" value="TreeGrafter"/>
</dbReference>
<dbReference type="InterPro" id="IPR018369">
    <property type="entry name" value="Chaprnonin_Cpn10_CS"/>
</dbReference>
<dbReference type="KEGG" id="ccos:Pan44_21350"/>
<evidence type="ECO:0000313" key="6">
    <source>
        <dbReference type="Proteomes" id="UP000315700"/>
    </source>
</evidence>
<dbReference type="GO" id="GO:0044183">
    <property type="term" value="F:protein folding chaperone"/>
    <property type="evidence" value="ECO:0007669"/>
    <property type="project" value="InterPro"/>
</dbReference>
<protein>
    <recommendedName>
        <fullName evidence="3">Co-chaperonin GroES</fullName>
    </recommendedName>
    <alternativeName>
        <fullName evidence="3">10 kDa chaperonin</fullName>
    </alternativeName>
    <alternativeName>
        <fullName evidence="3">Chaperonin-10</fullName>
        <shortName evidence="3">Cpn10</shortName>
    </alternativeName>
</protein>
<dbReference type="Proteomes" id="UP000315700">
    <property type="component" value="Chromosome"/>
</dbReference>
<sequence length="105" mass="11193">MAKKVAAKSGSIKLVPLGDKVVLKRQAAESKTAGGIVLPDSAKDKPQKGEILAVGEGHVKKDGTRVALTVKPGDRVIFSSYAGDEIKVNDEEYLLLRESDILATY</sequence>
<gene>
    <name evidence="5" type="primary">groS_2</name>
    <name evidence="3" type="synonym">groES</name>
    <name evidence="3" type="synonym">groS</name>
    <name evidence="5" type="ORF">Pan44_21350</name>
</gene>
<dbReference type="PRINTS" id="PR00297">
    <property type="entry name" value="CHAPERONIN10"/>
</dbReference>
<dbReference type="HAMAP" id="MF_00580">
    <property type="entry name" value="CH10"/>
    <property type="match status" value="1"/>
</dbReference>
<keyword evidence="3" id="KW-0963">Cytoplasm</keyword>
<dbReference type="InParanoid" id="A0A517SDA4"/>
<dbReference type="InterPro" id="IPR020818">
    <property type="entry name" value="Chaperonin_GroES"/>
</dbReference>
<evidence type="ECO:0000256" key="4">
    <source>
        <dbReference type="RuleBase" id="RU000535"/>
    </source>
</evidence>
<dbReference type="Pfam" id="PF00166">
    <property type="entry name" value="Cpn10"/>
    <property type="match status" value="1"/>
</dbReference>
<name>A0A517SDA4_9PLAN</name>
<accession>A0A517SDA4</accession>
<dbReference type="SUPFAM" id="SSF50129">
    <property type="entry name" value="GroES-like"/>
    <property type="match status" value="1"/>
</dbReference>
<dbReference type="OrthoDB" id="9806791at2"/>
<dbReference type="FunCoup" id="A0A517SDA4">
    <property type="interactions" value="543"/>
</dbReference>
<dbReference type="CDD" id="cd00320">
    <property type="entry name" value="cpn10"/>
    <property type="match status" value="1"/>
</dbReference>
<dbReference type="RefSeq" id="WP_145029881.1">
    <property type="nucleotide sequence ID" value="NZ_CP036271.1"/>
</dbReference>
<organism evidence="5 6">
    <name type="scientific">Caulifigura coniformis</name>
    <dbReference type="NCBI Taxonomy" id="2527983"/>
    <lineage>
        <taxon>Bacteria</taxon>
        <taxon>Pseudomonadati</taxon>
        <taxon>Planctomycetota</taxon>
        <taxon>Planctomycetia</taxon>
        <taxon>Planctomycetales</taxon>
        <taxon>Planctomycetaceae</taxon>
        <taxon>Caulifigura</taxon>
    </lineage>
</organism>
<dbReference type="PANTHER" id="PTHR10772:SF58">
    <property type="entry name" value="CO-CHAPERONIN GROES"/>
    <property type="match status" value="1"/>
</dbReference>
<evidence type="ECO:0000256" key="1">
    <source>
        <dbReference type="ARBA" id="ARBA00006975"/>
    </source>
</evidence>
<dbReference type="GO" id="GO:0005737">
    <property type="term" value="C:cytoplasm"/>
    <property type="evidence" value="ECO:0007669"/>
    <property type="project" value="UniProtKB-SubCell"/>
</dbReference>
<comment type="subcellular location">
    <subcellularLocation>
        <location evidence="3">Cytoplasm</location>
    </subcellularLocation>
</comment>
<dbReference type="GO" id="GO:0046872">
    <property type="term" value="F:metal ion binding"/>
    <property type="evidence" value="ECO:0007669"/>
    <property type="project" value="TreeGrafter"/>
</dbReference>
<evidence type="ECO:0000256" key="3">
    <source>
        <dbReference type="HAMAP-Rule" id="MF_00580"/>
    </source>
</evidence>
<evidence type="ECO:0000313" key="5">
    <source>
        <dbReference type="EMBL" id="QDT54108.1"/>
    </source>
</evidence>